<dbReference type="HOGENOM" id="CLU_3100165_0_0_9"/>
<protein>
    <submittedName>
        <fullName evidence="1">Uncharacterized protein</fullName>
    </submittedName>
</protein>
<dbReference type="Proteomes" id="UP000003752">
    <property type="component" value="Unassembled WGS sequence"/>
</dbReference>
<comment type="caution">
    <text evidence="1">The sequence shown here is derived from an EMBL/GenBank/DDBJ whole genome shotgun (WGS) entry which is preliminary data.</text>
</comment>
<evidence type="ECO:0000313" key="2">
    <source>
        <dbReference type="Proteomes" id="UP000003752"/>
    </source>
</evidence>
<dbReference type="EMBL" id="ACGP01000011">
    <property type="protein sequence ID" value="EEI25677.1"/>
    <property type="molecule type" value="Genomic_DNA"/>
</dbReference>
<gene>
    <name evidence="1" type="ORF">HMPREF0519_0180</name>
</gene>
<keyword evidence="2" id="KW-1185">Reference proteome</keyword>
<proteinExistence type="predicted"/>
<accession>C0XG19</accession>
<reference evidence="1 2" key="1">
    <citation type="submission" date="2009-01" db="EMBL/GenBank/DDBJ databases">
        <authorList>
            <person name="Qin X."/>
            <person name="Bachman B."/>
            <person name="Battles P."/>
            <person name="Bell A."/>
            <person name="Bess C."/>
            <person name="Bickham C."/>
            <person name="Chaboub L."/>
            <person name="Chen D."/>
            <person name="Coyle M."/>
            <person name="Deiros D.R."/>
            <person name="Dinh H."/>
            <person name="Forbes L."/>
            <person name="Fowler G."/>
            <person name="Francisco L."/>
            <person name="Fu Q."/>
            <person name="Gubbala S."/>
            <person name="Hale W."/>
            <person name="Han Y."/>
            <person name="Hemphill L."/>
            <person name="Highlander S.K."/>
            <person name="Hirani K."/>
            <person name="Hogues M."/>
            <person name="Jackson L."/>
            <person name="Jakkamsetti A."/>
            <person name="Javaid M."/>
            <person name="Jiang H."/>
            <person name="Korchina V."/>
            <person name="Kovar C."/>
            <person name="Lara F."/>
            <person name="Lee S."/>
            <person name="Mata R."/>
            <person name="Mathew T."/>
            <person name="Moen C."/>
            <person name="Morales K."/>
            <person name="Munidasa M."/>
            <person name="Nazareth L."/>
            <person name="Ngo R."/>
            <person name="Nguyen L."/>
            <person name="Okwuonu G."/>
            <person name="Ongeri F."/>
            <person name="Patil S."/>
            <person name="Petrosino J."/>
            <person name="Pham C."/>
            <person name="Pham P."/>
            <person name="Pu L.-L."/>
            <person name="Puazo M."/>
            <person name="Raj R."/>
            <person name="Reid J."/>
            <person name="Rouhana J."/>
            <person name="Saada N."/>
            <person name="Shang Y."/>
            <person name="Simmons D."/>
            <person name="Thornton R."/>
            <person name="Warren J."/>
            <person name="Weissenberger G."/>
            <person name="Zhang J."/>
            <person name="Zhang L."/>
            <person name="Zhou C."/>
            <person name="Zhu D."/>
            <person name="Muzny D."/>
            <person name="Worley K."/>
            <person name="Gibbs R."/>
        </authorList>
    </citation>
    <scope>NUCLEOTIDE SEQUENCE [LARGE SCALE GENOMIC DNA]</scope>
    <source>
        <strain evidence="2">ATCC 8290 / DSM 20176 / CCUG 30140 / JCM 1155 / KCTC 3500 / NBRC 15886 / NCIMB 8040 / NRRL B-1843 / 9</strain>
    </source>
</reference>
<dbReference type="PATRIC" id="fig|1423757.3.peg.2705"/>
<evidence type="ECO:0000313" key="1">
    <source>
        <dbReference type="EMBL" id="EEI25677.1"/>
    </source>
</evidence>
<organism evidence="1 2">
    <name type="scientific">Lentilactobacillus hilgardii (strain ATCC 8290 / DSM 20176 / CCUG 30140 / JCM 1155 / KCTC 3500 / NBRC 15886 / NCIMB 8040 / NRRL B-1843 / 9)</name>
    <dbReference type="NCBI Taxonomy" id="1423757"/>
    <lineage>
        <taxon>Bacteria</taxon>
        <taxon>Bacillati</taxon>
        <taxon>Bacillota</taxon>
        <taxon>Bacilli</taxon>
        <taxon>Lactobacillales</taxon>
        <taxon>Lactobacillaceae</taxon>
        <taxon>Lentilactobacillus</taxon>
    </lineage>
</organism>
<sequence>MGKTHEKSASQRTLRNASKLTANQINLQVYSMPKPSLWQRIWRGILKNDKV</sequence>
<dbReference type="AlphaFoldDB" id="C0XG19"/>
<dbReference type="RefSeq" id="WP_003636179.1">
    <property type="nucleotide sequence ID" value="NZ_AZDF01000093.1"/>
</dbReference>
<name>C0XG19_LENH9</name>